<name>A0ABQ7K6P4_9FUNG</name>
<reference evidence="1 2" key="1">
    <citation type="journal article" date="2020" name="Fungal Divers.">
        <title>Resolving the Mortierellaceae phylogeny through synthesis of multi-gene phylogenetics and phylogenomics.</title>
        <authorList>
            <person name="Vandepol N."/>
            <person name="Liber J."/>
            <person name="Desiro A."/>
            <person name="Na H."/>
            <person name="Kennedy M."/>
            <person name="Barry K."/>
            <person name="Grigoriev I.V."/>
            <person name="Miller A.N."/>
            <person name="O'Donnell K."/>
            <person name="Stajich J.E."/>
            <person name="Bonito G."/>
        </authorList>
    </citation>
    <scope>NUCLEOTIDE SEQUENCE [LARGE SCALE GENOMIC DNA]</scope>
    <source>
        <strain evidence="1 2">AD045</strain>
    </source>
</reference>
<gene>
    <name evidence="1" type="ORF">BGZ96_004370</name>
</gene>
<organism evidence="1 2">
    <name type="scientific">Linnemannia gamsii</name>
    <dbReference type="NCBI Taxonomy" id="64522"/>
    <lineage>
        <taxon>Eukaryota</taxon>
        <taxon>Fungi</taxon>
        <taxon>Fungi incertae sedis</taxon>
        <taxon>Mucoromycota</taxon>
        <taxon>Mortierellomycotina</taxon>
        <taxon>Mortierellomycetes</taxon>
        <taxon>Mortierellales</taxon>
        <taxon>Mortierellaceae</taxon>
        <taxon>Linnemannia</taxon>
    </lineage>
</organism>
<evidence type="ECO:0000313" key="1">
    <source>
        <dbReference type="EMBL" id="KAG0292288.1"/>
    </source>
</evidence>
<accession>A0ABQ7K6P4</accession>
<dbReference type="EMBL" id="JAAAIM010000204">
    <property type="protein sequence ID" value="KAG0292288.1"/>
    <property type="molecule type" value="Genomic_DNA"/>
</dbReference>
<sequence>MAPSDDSFSVTFTPHLWHSITINRKDAIPKFQSPEGRAGLLRNGHLIQVLRADDPIVLEPFVEFGTTCTNLVSLDVTHSLYDFTGNVAVIRSSEMLSKGRRKGSIGAGQKSRLAISSFTSTAFGSLSGSNGSDLFGASTMTGLFSTPVAASTGLSNASASTELSDTPTSTSFGLVEAPTSTGFGFSGISASMTAGSTSLSTKVPSLEEFQRDGETYLVSVLERNPQLEFLVIPSHCLDCEGIVRVAGETLLSLKEFYSDDDLWQRGPSTFFKMYEHATRTGTSRIIAASEAVVEGSLKSTEGELLHPLLNSYPRLRELPMGISAKVNHDALERIRLADREITYLEMNQGPPSHVAQILTLAPPLKHLVLAGVGGRYTVHAYNDNRVKAAFLRHAPTLEHLDTAT</sequence>
<keyword evidence="2" id="KW-1185">Reference proteome</keyword>
<protein>
    <submittedName>
        <fullName evidence="1">Uncharacterized protein</fullName>
    </submittedName>
</protein>
<evidence type="ECO:0000313" key="2">
    <source>
        <dbReference type="Proteomes" id="UP001194696"/>
    </source>
</evidence>
<dbReference type="Proteomes" id="UP001194696">
    <property type="component" value="Unassembled WGS sequence"/>
</dbReference>
<comment type="caution">
    <text evidence="1">The sequence shown here is derived from an EMBL/GenBank/DDBJ whole genome shotgun (WGS) entry which is preliminary data.</text>
</comment>
<feature type="non-terminal residue" evidence="1">
    <location>
        <position position="404"/>
    </location>
</feature>
<proteinExistence type="predicted"/>